<dbReference type="InterPro" id="IPR023584">
    <property type="entry name" value="Ribosome_recyc_fac_dom"/>
</dbReference>
<evidence type="ECO:0000256" key="5">
    <source>
        <dbReference type="HAMAP-Rule" id="MF_00040"/>
    </source>
</evidence>
<evidence type="ECO:0000256" key="1">
    <source>
        <dbReference type="ARBA" id="ARBA00004496"/>
    </source>
</evidence>
<proteinExistence type="inferred from homology"/>
<dbReference type="GO" id="GO:0005737">
    <property type="term" value="C:cytoplasm"/>
    <property type="evidence" value="ECO:0007669"/>
    <property type="project" value="UniProtKB-SubCell"/>
</dbReference>
<comment type="similarity">
    <text evidence="2 5">Belongs to the RRF family.</text>
</comment>
<keyword evidence="4 5" id="KW-0648">Protein biosynthesis</keyword>
<keyword evidence="8" id="KW-1185">Reference proteome</keyword>
<gene>
    <name evidence="5 7" type="primary">frr</name>
    <name evidence="7" type="ORF">G3N55_09780</name>
</gene>
<sequence>MKDEVLSDSERRMEKATSAFEKDLAKVRTGRATPALLEGIAVDYYGSSMPINQVASVSVPESRLLVVQPWDVNVLGEIEKAILRSELGLTPNNDGKVIRVSVPPLTEERRKDLVKLVRKMAEEARVAVRNIRRDAIERLKRRKKEKEISEDDMFRLQDEIQKLTDAFVKRVDEILAAKEKEILEF</sequence>
<feature type="domain" description="Ribosome recycling factor" evidence="6">
    <location>
        <begin position="20"/>
        <end position="183"/>
    </location>
</feature>
<evidence type="ECO:0000256" key="4">
    <source>
        <dbReference type="ARBA" id="ARBA00022917"/>
    </source>
</evidence>
<dbReference type="NCBIfam" id="TIGR00496">
    <property type="entry name" value="frr"/>
    <property type="match status" value="1"/>
</dbReference>
<organism evidence="7 8">
    <name type="scientific">Dissulfurirhabdus thermomarina</name>
    <dbReference type="NCBI Taxonomy" id="1765737"/>
    <lineage>
        <taxon>Bacteria</taxon>
        <taxon>Deltaproteobacteria</taxon>
        <taxon>Dissulfurirhabdaceae</taxon>
        <taxon>Dissulfurirhabdus</taxon>
    </lineage>
</organism>
<dbReference type="InterPro" id="IPR036191">
    <property type="entry name" value="RRF_sf"/>
</dbReference>
<dbReference type="Gene3D" id="1.10.132.20">
    <property type="entry name" value="Ribosome-recycling factor"/>
    <property type="match status" value="1"/>
</dbReference>
<evidence type="ECO:0000259" key="6">
    <source>
        <dbReference type="Pfam" id="PF01765"/>
    </source>
</evidence>
<dbReference type="GO" id="GO:0043023">
    <property type="term" value="F:ribosomal large subunit binding"/>
    <property type="evidence" value="ECO:0007669"/>
    <property type="project" value="TreeGrafter"/>
</dbReference>
<dbReference type="AlphaFoldDB" id="A0A6N9TQ08"/>
<reference evidence="7 8" key="1">
    <citation type="submission" date="2020-02" db="EMBL/GenBank/DDBJ databases">
        <title>Comparative genomics of sulfur disproportionating microorganisms.</title>
        <authorList>
            <person name="Ward L.M."/>
            <person name="Bertran E."/>
            <person name="Johnston D.T."/>
        </authorList>
    </citation>
    <scope>NUCLEOTIDE SEQUENCE [LARGE SCALE GENOMIC DNA]</scope>
    <source>
        <strain evidence="7 8">DSM 100025</strain>
    </source>
</reference>
<dbReference type="EMBL" id="JAAGRR010000123">
    <property type="protein sequence ID" value="NDY43128.1"/>
    <property type="molecule type" value="Genomic_DNA"/>
</dbReference>
<dbReference type="Gene3D" id="3.30.1360.40">
    <property type="match status" value="1"/>
</dbReference>
<comment type="function">
    <text evidence="5">Responsible for the release of ribosomes from messenger RNA at the termination of protein biosynthesis. May increase the efficiency of translation by recycling ribosomes from one round of translation to another.</text>
</comment>
<dbReference type="GO" id="GO:0006415">
    <property type="term" value="P:translational termination"/>
    <property type="evidence" value="ECO:0007669"/>
    <property type="project" value="UniProtKB-UniRule"/>
</dbReference>
<name>A0A6N9TQ08_DISTH</name>
<dbReference type="FunFam" id="3.30.1360.40:FF:000001">
    <property type="entry name" value="Ribosome-recycling factor"/>
    <property type="match status" value="1"/>
</dbReference>
<dbReference type="PANTHER" id="PTHR20982">
    <property type="entry name" value="RIBOSOME RECYCLING FACTOR"/>
    <property type="match status" value="1"/>
</dbReference>
<dbReference type="InterPro" id="IPR002661">
    <property type="entry name" value="Ribosome_recyc_fac"/>
</dbReference>
<protein>
    <recommendedName>
        <fullName evidence="5">Ribosome-recycling factor</fullName>
        <shortName evidence="5">RRF</shortName>
    </recommendedName>
    <alternativeName>
        <fullName evidence="5">Ribosome-releasing factor</fullName>
    </alternativeName>
</protein>
<dbReference type="Pfam" id="PF01765">
    <property type="entry name" value="RRF"/>
    <property type="match status" value="1"/>
</dbReference>
<evidence type="ECO:0000256" key="3">
    <source>
        <dbReference type="ARBA" id="ARBA00022490"/>
    </source>
</evidence>
<comment type="subcellular location">
    <subcellularLocation>
        <location evidence="1 5">Cytoplasm</location>
    </subcellularLocation>
</comment>
<dbReference type="Proteomes" id="UP000469346">
    <property type="component" value="Unassembled WGS sequence"/>
</dbReference>
<dbReference type="HAMAP" id="MF_00040">
    <property type="entry name" value="RRF"/>
    <property type="match status" value="1"/>
</dbReference>
<dbReference type="RefSeq" id="WP_163299242.1">
    <property type="nucleotide sequence ID" value="NZ_JAAGRR010000123.1"/>
</dbReference>
<dbReference type="FunFam" id="1.10.132.20:FF:000001">
    <property type="entry name" value="Ribosome-recycling factor"/>
    <property type="match status" value="1"/>
</dbReference>
<keyword evidence="3 5" id="KW-0963">Cytoplasm</keyword>
<dbReference type="PANTHER" id="PTHR20982:SF3">
    <property type="entry name" value="MITOCHONDRIAL RIBOSOME RECYCLING FACTOR PSEUDO 1"/>
    <property type="match status" value="1"/>
</dbReference>
<evidence type="ECO:0000256" key="2">
    <source>
        <dbReference type="ARBA" id="ARBA00005912"/>
    </source>
</evidence>
<dbReference type="CDD" id="cd00520">
    <property type="entry name" value="RRF"/>
    <property type="match status" value="1"/>
</dbReference>
<evidence type="ECO:0000313" key="7">
    <source>
        <dbReference type="EMBL" id="NDY43128.1"/>
    </source>
</evidence>
<evidence type="ECO:0000313" key="8">
    <source>
        <dbReference type="Proteomes" id="UP000469346"/>
    </source>
</evidence>
<comment type="caution">
    <text evidence="7">The sequence shown here is derived from an EMBL/GenBank/DDBJ whole genome shotgun (WGS) entry which is preliminary data.</text>
</comment>
<accession>A0A6N9TQ08</accession>
<dbReference type="SUPFAM" id="SSF55194">
    <property type="entry name" value="Ribosome recycling factor, RRF"/>
    <property type="match status" value="1"/>
</dbReference>